<name>A0A918YVF6_9ACTN</name>
<evidence type="ECO:0000313" key="1">
    <source>
        <dbReference type="EMBL" id="GHE26023.1"/>
    </source>
</evidence>
<dbReference type="AlphaFoldDB" id="A0A918YVF6"/>
<evidence type="ECO:0000313" key="2">
    <source>
        <dbReference type="Proteomes" id="UP000617734"/>
    </source>
</evidence>
<dbReference type="EMBL" id="BNBO01000089">
    <property type="protein sequence ID" value="GHE26023.1"/>
    <property type="molecule type" value="Genomic_DNA"/>
</dbReference>
<accession>A0A918YVF6</accession>
<gene>
    <name evidence="1" type="ORF">GCM10018781_78010</name>
</gene>
<sequence length="115" mass="12498">MGRRDRIAVRGVGYLAGMTDTDPLVPVLAGLVVDVLRFLDSCEDDEVDPDAAVKMMEGVSWVLNRLPPDQRDRFLATLAGLAAAEQEPGRREFLEAFPFAGGLVADPEERGRAEA</sequence>
<keyword evidence="2" id="KW-1185">Reference proteome</keyword>
<reference evidence="1" key="2">
    <citation type="submission" date="2020-09" db="EMBL/GenBank/DDBJ databases">
        <authorList>
            <person name="Sun Q."/>
            <person name="Ohkuma M."/>
        </authorList>
    </citation>
    <scope>NUCLEOTIDE SEQUENCE</scope>
    <source>
        <strain evidence="1">JCM 4646</strain>
    </source>
</reference>
<dbReference type="Proteomes" id="UP000617734">
    <property type="component" value="Unassembled WGS sequence"/>
</dbReference>
<reference evidence="1" key="1">
    <citation type="journal article" date="2014" name="Int. J. Syst. Evol. Microbiol.">
        <title>Complete genome sequence of Corynebacterium casei LMG S-19264T (=DSM 44701T), isolated from a smear-ripened cheese.</title>
        <authorList>
            <consortium name="US DOE Joint Genome Institute (JGI-PGF)"/>
            <person name="Walter F."/>
            <person name="Albersmeier A."/>
            <person name="Kalinowski J."/>
            <person name="Ruckert C."/>
        </authorList>
    </citation>
    <scope>NUCLEOTIDE SEQUENCE</scope>
    <source>
        <strain evidence="1">JCM 4646</strain>
    </source>
</reference>
<comment type="caution">
    <text evidence="1">The sequence shown here is derived from an EMBL/GenBank/DDBJ whole genome shotgun (WGS) entry which is preliminary data.</text>
</comment>
<proteinExistence type="predicted"/>
<organism evidence="1 2">
    <name type="scientific">Kitasatospora indigofera</name>
    <dbReference type="NCBI Taxonomy" id="67307"/>
    <lineage>
        <taxon>Bacteria</taxon>
        <taxon>Bacillati</taxon>
        <taxon>Actinomycetota</taxon>
        <taxon>Actinomycetes</taxon>
        <taxon>Kitasatosporales</taxon>
        <taxon>Streptomycetaceae</taxon>
        <taxon>Kitasatospora</taxon>
    </lineage>
</organism>
<protein>
    <submittedName>
        <fullName evidence="1">Uncharacterized protein</fullName>
    </submittedName>
</protein>